<proteinExistence type="predicted"/>
<dbReference type="PROSITE" id="PS50076">
    <property type="entry name" value="DNAJ_2"/>
    <property type="match status" value="1"/>
</dbReference>
<evidence type="ECO:0000313" key="4">
    <source>
        <dbReference type="Proteomes" id="UP000252139"/>
    </source>
</evidence>
<sequence>MTVVKEYYRILEISNNADEQEIKRAYKKLALKYHPDKNPSTEAEEKFKDISEAYEVLSDPQKRYIYDNRQNNINDDRDNAYSLDDLFGGFTFHRPEEVFAHFFGGMGTPFFDDFHHFGPPMHDPFHSMMSPFSYPSPFDMMYNMRAPSPFMHPGSSSMRSSIFDTHSQMGQGGYSKSVTTTTRNVNGRIETVTITKITDENGTRVTEEYGNGAHQQDRITSGTNLSSLSGQEQRW</sequence>
<dbReference type="OrthoDB" id="10250354at2759"/>
<gene>
    <name evidence="3" type="ORF">CU097_003696</name>
</gene>
<feature type="compositionally biased region" description="Polar residues" evidence="1">
    <location>
        <begin position="218"/>
        <end position="235"/>
    </location>
</feature>
<dbReference type="Proteomes" id="UP000252139">
    <property type="component" value="Unassembled WGS sequence"/>
</dbReference>
<dbReference type="InterPro" id="IPR036869">
    <property type="entry name" value="J_dom_sf"/>
</dbReference>
<accession>A0A367J2B5</accession>
<dbReference type="EMBL" id="PJQL01002496">
    <property type="protein sequence ID" value="RCH83979.1"/>
    <property type="molecule type" value="Genomic_DNA"/>
</dbReference>
<dbReference type="PROSITE" id="PS00636">
    <property type="entry name" value="DNAJ_1"/>
    <property type="match status" value="1"/>
</dbReference>
<dbReference type="AlphaFoldDB" id="A0A367J2B5"/>
<dbReference type="GO" id="GO:0030544">
    <property type="term" value="F:Hsp70 protein binding"/>
    <property type="evidence" value="ECO:0007669"/>
    <property type="project" value="InterPro"/>
</dbReference>
<dbReference type="SUPFAM" id="SSF46565">
    <property type="entry name" value="Chaperone J-domain"/>
    <property type="match status" value="1"/>
</dbReference>
<name>A0A367J2B5_RHIAZ</name>
<dbReference type="Gene3D" id="1.10.287.110">
    <property type="entry name" value="DnaJ domain"/>
    <property type="match status" value="1"/>
</dbReference>
<keyword evidence="4" id="KW-1185">Reference proteome</keyword>
<feature type="domain" description="J" evidence="2">
    <location>
        <begin position="6"/>
        <end position="70"/>
    </location>
</feature>
<dbReference type="PANTHER" id="PTHR45168:SF1">
    <property type="entry name" value="DNAJ HOMOLOG SUBFAMILY B MEMBER 2"/>
    <property type="match status" value="1"/>
</dbReference>
<reference evidence="3 4" key="1">
    <citation type="journal article" date="2018" name="G3 (Bethesda)">
        <title>Phylogenetic and Phylogenomic Definition of Rhizopus Species.</title>
        <authorList>
            <person name="Gryganskyi A.P."/>
            <person name="Golan J."/>
            <person name="Dolatabadi S."/>
            <person name="Mondo S."/>
            <person name="Robb S."/>
            <person name="Idnurm A."/>
            <person name="Muszewska A."/>
            <person name="Steczkiewicz K."/>
            <person name="Masonjones S."/>
            <person name="Liao H.L."/>
            <person name="Gajdeczka M.T."/>
            <person name="Anike F."/>
            <person name="Vuek A."/>
            <person name="Anishchenko I.M."/>
            <person name="Voigt K."/>
            <person name="de Hoog G.S."/>
            <person name="Smith M.E."/>
            <person name="Heitman J."/>
            <person name="Vilgalys R."/>
            <person name="Stajich J.E."/>
        </authorList>
    </citation>
    <scope>NUCLEOTIDE SEQUENCE [LARGE SCALE GENOMIC DNA]</scope>
    <source>
        <strain evidence="3 4">CBS 357.93</strain>
    </source>
</reference>
<dbReference type="STRING" id="86630.A0A367J2B5"/>
<protein>
    <recommendedName>
        <fullName evidence="2">J domain-containing protein</fullName>
    </recommendedName>
</protein>
<evidence type="ECO:0000313" key="3">
    <source>
        <dbReference type="EMBL" id="RCH83979.1"/>
    </source>
</evidence>
<dbReference type="InterPro" id="IPR043183">
    <property type="entry name" value="DNJB2/6-like"/>
</dbReference>
<dbReference type="PANTHER" id="PTHR45168">
    <property type="entry name" value="DNAJ HOMOLOG SUBFAMILY B MEMBER 2"/>
    <property type="match status" value="1"/>
</dbReference>
<dbReference type="PRINTS" id="PR00625">
    <property type="entry name" value="JDOMAIN"/>
</dbReference>
<dbReference type="Pfam" id="PF00226">
    <property type="entry name" value="DnaJ"/>
    <property type="match status" value="1"/>
</dbReference>
<evidence type="ECO:0000256" key="1">
    <source>
        <dbReference type="SAM" id="MobiDB-lite"/>
    </source>
</evidence>
<feature type="region of interest" description="Disordered" evidence="1">
    <location>
        <begin position="209"/>
        <end position="235"/>
    </location>
</feature>
<dbReference type="CDD" id="cd06257">
    <property type="entry name" value="DnaJ"/>
    <property type="match status" value="1"/>
</dbReference>
<dbReference type="GO" id="GO:0051082">
    <property type="term" value="F:unfolded protein binding"/>
    <property type="evidence" value="ECO:0007669"/>
    <property type="project" value="InterPro"/>
</dbReference>
<comment type="caution">
    <text evidence="3">The sequence shown here is derived from an EMBL/GenBank/DDBJ whole genome shotgun (WGS) entry which is preliminary data.</text>
</comment>
<dbReference type="InterPro" id="IPR018253">
    <property type="entry name" value="DnaJ_domain_CS"/>
</dbReference>
<dbReference type="InterPro" id="IPR001623">
    <property type="entry name" value="DnaJ_domain"/>
</dbReference>
<dbReference type="SMART" id="SM00271">
    <property type="entry name" value="DnaJ"/>
    <property type="match status" value="1"/>
</dbReference>
<organism evidence="3 4">
    <name type="scientific">Rhizopus azygosporus</name>
    <name type="common">Rhizopus microsporus var. azygosporus</name>
    <dbReference type="NCBI Taxonomy" id="86630"/>
    <lineage>
        <taxon>Eukaryota</taxon>
        <taxon>Fungi</taxon>
        <taxon>Fungi incertae sedis</taxon>
        <taxon>Mucoromycota</taxon>
        <taxon>Mucoromycotina</taxon>
        <taxon>Mucoromycetes</taxon>
        <taxon>Mucorales</taxon>
        <taxon>Mucorineae</taxon>
        <taxon>Rhizopodaceae</taxon>
        <taxon>Rhizopus</taxon>
    </lineage>
</organism>
<evidence type="ECO:0000259" key="2">
    <source>
        <dbReference type="PROSITE" id="PS50076"/>
    </source>
</evidence>